<dbReference type="GO" id="GO:0071944">
    <property type="term" value="C:cell periphery"/>
    <property type="evidence" value="ECO:0007669"/>
    <property type="project" value="TreeGrafter"/>
</dbReference>
<evidence type="ECO:0000256" key="1">
    <source>
        <dbReference type="SAM" id="MobiDB-lite"/>
    </source>
</evidence>
<comment type="caution">
    <text evidence="2">The sequence shown here is derived from an EMBL/GenBank/DDBJ whole genome shotgun (WGS) entry which is preliminary data.</text>
</comment>
<organism evidence="2 3">
    <name type="scientific">Edaphochlamys debaryana</name>
    <dbReference type="NCBI Taxonomy" id="47281"/>
    <lineage>
        <taxon>Eukaryota</taxon>
        <taxon>Viridiplantae</taxon>
        <taxon>Chlorophyta</taxon>
        <taxon>core chlorophytes</taxon>
        <taxon>Chlorophyceae</taxon>
        <taxon>CS clade</taxon>
        <taxon>Chlamydomonadales</taxon>
        <taxon>Chlamydomonadales incertae sedis</taxon>
        <taxon>Edaphochlamys</taxon>
    </lineage>
</organism>
<sequence>MAAAAALANAQRYSAWLQEASRGQAPVQAAPASAPLCWRARSGGPSSVWALPELVERIAAFLGPNEPPLLRLVSRDLARALRHRTVLRLSQPVPTWAFADHWGSKRSCRALTWAQRRQLVELTARSDVVPNLETALAAAGLLPAEDLVLVAARAGALESCRWLVQRQGLEAQHLGPRPDAQGWRPNQWEQILTHASRGGHRHVCEWALEQPDLGTALTAEVRSRLAAKVASEALAGGHTELGDWLLETGEGSKGIASSANAGGRDSEDTEDTEDSEDSSDSSDSSDSREENCTWNELYYAALRGCPLPAVQELFQQRDGDGRPTMGWWHLQAVLCSRVDWRAKAEWLLGCGAELTQEAYDWCAEEACLGDSVDARDRACVERFQWLKERGCVPPKGWEVHAWGASACVRACVRAGLAAALHWLFGEGPRVWRVLDELRPAPAPAVDAAAHAGHLAVLQRLHAARCPLEPERLALMAALGGRVHVLRWALEDLRWQCPWKQRSALLFSAAARSGSVEALRYLQAQRGCAMGRGAWVPAVRSGCEAAVKLLAELGCPKPRGGEPYDDALQAGEFRILPLLASAGLGLGRNRRYLMKMAIRAGAGPPAPSRPQHHSGSGADPWRSQDGKLQHWGQAFDEEGEADEWHWQAEERRWRERRAVLGWVGWVEER</sequence>
<dbReference type="GO" id="GO:0046513">
    <property type="term" value="P:ceramide biosynthetic process"/>
    <property type="evidence" value="ECO:0007669"/>
    <property type="project" value="TreeGrafter"/>
</dbReference>
<dbReference type="PANTHER" id="PTHR12393:SF6">
    <property type="entry name" value="SPHINGOMYELIN PHOSPHODIESTERASE 2"/>
    <property type="match status" value="1"/>
</dbReference>
<protein>
    <recommendedName>
        <fullName evidence="4">Ankyrin repeat domain-containing protein</fullName>
    </recommendedName>
</protein>
<dbReference type="GO" id="GO:0005783">
    <property type="term" value="C:endoplasmic reticulum"/>
    <property type="evidence" value="ECO:0007669"/>
    <property type="project" value="TreeGrafter"/>
</dbReference>
<gene>
    <name evidence="2" type="ORF">HYH03_015350</name>
</gene>
<feature type="region of interest" description="Disordered" evidence="1">
    <location>
        <begin position="600"/>
        <end position="624"/>
    </location>
</feature>
<dbReference type="InterPro" id="IPR036770">
    <property type="entry name" value="Ankyrin_rpt-contain_sf"/>
</dbReference>
<evidence type="ECO:0000313" key="2">
    <source>
        <dbReference type="EMBL" id="KAG2485906.1"/>
    </source>
</evidence>
<dbReference type="EMBL" id="JAEHOE010000120">
    <property type="protein sequence ID" value="KAG2485906.1"/>
    <property type="molecule type" value="Genomic_DNA"/>
</dbReference>
<evidence type="ECO:0000313" key="3">
    <source>
        <dbReference type="Proteomes" id="UP000612055"/>
    </source>
</evidence>
<name>A0A836BQY8_9CHLO</name>
<dbReference type="Proteomes" id="UP000612055">
    <property type="component" value="Unassembled WGS sequence"/>
</dbReference>
<dbReference type="AlphaFoldDB" id="A0A836BQY8"/>
<evidence type="ECO:0008006" key="4">
    <source>
        <dbReference type="Google" id="ProtNLM"/>
    </source>
</evidence>
<dbReference type="GO" id="GO:0030149">
    <property type="term" value="P:sphingolipid catabolic process"/>
    <property type="evidence" value="ECO:0007669"/>
    <property type="project" value="TreeGrafter"/>
</dbReference>
<feature type="compositionally biased region" description="Acidic residues" evidence="1">
    <location>
        <begin position="267"/>
        <end position="280"/>
    </location>
</feature>
<dbReference type="PANTHER" id="PTHR12393">
    <property type="entry name" value="SPHINGOMYELIN PHOSPHODIESTERASE RELATED"/>
    <property type="match status" value="1"/>
</dbReference>
<keyword evidence="3" id="KW-1185">Reference proteome</keyword>
<reference evidence="2" key="1">
    <citation type="journal article" date="2020" name="bioRxiv">
        <title>Comparative genomics of Chlamydomonas.</title>
        <authorList>
            <person name="Craig R.J."/>
            <person name="Hasan A.R."/>
            <person name="Ness R.W."/>
            <person name="Keightley P.D."/>
        </authorList>
    </citation>
    <scope>NUCLEOTIDE SEQUENCE</scope>
    <source>
        <strain evidence="2">CCAP 11/70</strain>
    </source>
</reference>
<dbReference type="OrthoDB" id="543798at2759"/>
<accession>A0A836BQY8</accession>
<feature type="region of interest" description="Disordered" evidence="1">
    <location>
        <begin position="252"/>
        <end position="289"/>
    </location>
</feature>
<dbReference type="GO" id="GO:0004620">
    <property type="term" value="F:phospholipase activity"/>
    <property type="evidence" value="ECO:0007669"/>
    <property type="project" value="TreeGrafter"/>
</dbReference>
<dbReference type="Gene3D" id="1.25.40.20">
    <property type="entry name" value="Ankyrin repeat-containing domain"/>
    <property type="match status" value="1"/>
</dbReference>
<proteinExistence type="predicted"/>
<dbReference type="GO" id="GO:0016020">
    <property type="term" value="C:membrane"/>
    <property type="evidence" value="ECO:0007669"/>
    <property type="project" value="TreeGrafter"/>
</dbReference>